<proteinExistence type="predicted"/>
<dbReference type="Proteomes" id="UP000186074">
    <property type="component" value="Chromosome"/>
</dbReference>
<dbReference type="RefSeq" id="WP_076086723.1">
    <property type="nucleotide sequence ID" value="NZ_CP019070.1"/>
</dbReference>
<organism evidence="2 3">
    <name type="scientific">Poseidonibacter parvus</name>
    <dbReference type="NCBI Taxonomy" id="1850254"/>
    <lineage>
        <taxon>Bacteria</taxon>
        <taxon>Pseudomonadati</taxon>
        <taxon>Campylobacterota</taxon>
        <taxon>Epsilonproteobacteria</taxon>
        <taxon>Campylobacterales</taxon>
        <taxon>Arcobacteraceae</taxon>
        <taxon>Poseidonibacter</taxon>
    </lineage>
</organism>
<gene>
    <name evidence="2" type="ORF">LPB137_07890</name>
</gene>
<evidence type="ECO:0000259" key="1">
    <source>
        <dbReference type="Pfam" id="PF04187"/>
    </source>
</evidence>
<dbReference type="EMBL" id="CP019070">
    <property type="protein sequence ID" value="APW65778.1"/>
    <property type="molecule type" value="Genomic_DNA"/>
</dbReference>
<dbReference type="PROSITE" id="PS51257">
    <property type="entry name" value="PROKAR_LIPOPROTEIN"/>
    <property type="match status" value="1"/>
</dbReference>
<dbReference type="STRING" id="1850254.LPB137_07890"/>
<dbReference type="InterPro" id="IPR007314">
    <property type="entry name" value="Cofac_haem-bd_dom"/>
</dbReference>
<evidence type="ECO:0000313" key="3">
    <source>
        <dbReference type="Proteomes" id="UP000186074"/>
    </source>
</evidence>
<protein>
    <recommendedName>
        <fullName evidence="1">Haem-binding uptake Tiki superfamily ChaN domain-containing protein</fullName>
    </recommendedName>
</protein>
<dbReference type="CDD" id="cd14727">
    <property type="entry name" value="ChanN-like"/>
    <property type="match status" value="1"/>
</dbReference>
<dbReference type="KEGG" id="alp:LPB137_07890"/>
<name>A0A1P8KMM2_9BACT</name>
<dbReference type="OrthoDB" id="9795827at2"/>
<accession>A0A1P8KMM2</accession>
<feature type="domain" description="Haem-binding uptake Tiki superfamily ChaN" evidence="1">
    <location>
        <begin position="49"/>
        <end position="261"/>
    </location>
</feature>
<dbReference type="AlphaFoldDB" id="A0A1P8KMM2"/>
<evidence type="ECO:0000313" key="2">
    <source>
        <dbReference type="EMBL" id="APW65778.1"/>
    </source>
</evidence>
<dbReference type="Gene3D" id="3.40.50.11550">
    <property type="match status" value="2"/>
</dbReference>
<dbReference type="SUPFAM" id="SSF159501">
    <property type="entry name" value="EreA/ChaN-like"/>
    <property type="match status" value="1"/>
</dbReference>
<sequence length="298" mass="35218">MLKILLIFITVIYIFSGCTNKELLLTHNLEKKEGIYSIKQAKDINMKQLVKEIEYYPIIFVGDHHNTEKTHKFFENLLKELDKNGTNLFLANEWFTPQHDKLLKDFTDGKIDSKTLKEKRKWDEFTVYKWKYVEPLYEAIKKNNGKLYGINISKEQREKISLKLFDKMSKEEKEFYNNLDLNVSAHNQLVMPYLKHCNKMPPSDNPEPCEERMYRVQVTWDTYMAQNLAKIAKKVIKNPKDKLIVFAGAMHVEQNLGIPLRFARLSNLPFVTISNEKIQKDKDLKLDVNKADIVYIYE</sequence>
<reference evidence="2 3" key="1">
    <citation type="submission" date="2017-01" db="EMBL/GenBank/DDBJ databases">
        <title>Genome sequencing of Arcobacter sp. LPB0137.</title>
        <authorList>
            <person name="Lee G.-W."/>
            <person name="Yi H."/>
        </authorList>
    </citation>
    <scope>NUCLEOTIDE SEQUENCE [LARGE SCALE GENOMIC DNA]</scope>
    <source>
        <strain evidence="2 3">LPB0137</strain>
    </source>
</reference>
<dbReference type="Pfam" id="PF04187">
    <property type="entry name" value="Cofac_haem_bdg"/>
    <property type="match status" value="1"/>
</dbReference>
<keyword evidence="3" id="KW-1185">Reference proteome</keyword>